<dbReference type="GO" id="GO:0005783">
    <property type="term" value="C:endoplasmic reticulum"/>
    <property type="evidence" value="ECO:0007669"/>
    <property type="project" value="TreeGrafter"/>
</dbReference>
<dbReference type="GeneID" id="70238284"/>
<feature type="non-terminal residue" evidence="1">
    <location>
        <position position="1"/>
    </location>
</feature>
<comment type="caution">
    <text evidence="1">The sequence shown here is derived from an EMBL/GenBank/DDBJ whole genome shotgun (WGS) entry which is preliminary data.</text>
</comment>
<dbReference type="GO" id="GO:0003729">
    <property type="term" value="F:mRNA binding"/>
    <property type="evidence" value="ECO:0007669"/>
    <property type="project" value="TreeGrafter"/>
</dbReference>
<keyword evidence="2" id="KW-1185">Reference proteome</keyword>
<dbReference type="GO" id="GO:1990904">
    <property type="term" value="C:ribonucleoprotein complex"/>
    <property type="evidence" value="ECO:0007669"/>
    <property type="project" value="TreeGrafter"/>
</dbReference>
<dbReference type="InterPro" id="IPR039604">
    <property type="entry name" value="Bfr1"/>
</dbReference>
<protein>
    <submittedName>
        <fullName evidence="1">Uncharacterized protein</fullName>
    </submittedName>
</protein>
<dbReference type="GO" id="GO:0008298">
    <property type="term" value="P:intracellular mRNA localization"/>
    <property type="evidence" value="ECO:0007669"/>
    <property type="project" value="TreeGrafter"/>
</dbReference>
<dbReference type="PANTHER" id="PTHR31027:SF2">
    <property type="entry name" value="LEBERCILIN DOMAIN-CONTAINING PROTEIN"/>
    <property type="match status" value="1"/>
</dbReference>
<reference evidence="1" key="2">
    <citation type="submission" date="2021-01" db="EMBL/GenBank/DDBJ databases">
        <authorList>
            <person name="Schikora-Tamarit M.A."/>
        </authorList>
    </citation>
    <scope>NUCLEOTIDE SEQUENCE</scope>
    <source>
        <strain evidence="1">CBS6075</strain>
    </source>
</reference>
<dbReference type="RefSeq" id="XP_046058816.1">
    <property type="nucleotide sequence ID" value="XM_046207596.1"/>
</dbReference>
<feature type="non-terminal residue" evidence="1">
    <location>
        <position position="93"/>
    </location>
</feature>
<dbReference type="OrthoDB" id="2195113at2759"/>
<accession>A0A9P8NYC5</accession>
<organism evidence="1 2">
    <name type="scientific">Ogataea philodendri</name>
    <dbReference type="NCBI Taxonomy" id="1378263"/>
    <lineage>
        <taxon>Eukaryota</taxon>
        <taxon>Fungi</taxon>
        <taxon>Dikarya</taxon>
        <taxon>Ascomycota</taxon>
        <taxon>Saccharomycotina</taxon>
        <taxon>Pichiomycetes</taxon>
        <taxon>Pichiales</taxon>
        <taxon>Pichiaceae</taxon>
        <taxon>Ogataea</taxon>
    </lineage>
</organism>
<dbReference type="EMBL" id="JAEUBE010000438">
    <property type="protein sequence ID" value="KAH3661704.1"/>
    <property type="molecule type" value="Genomic_DNA"/>
</dbReference>
<evidence type="ECO:0000313" key="1">
    <source>
        <dbReference type="EMBL" id="KAH3661704.1"/>
    </source>
</evidence>
<dbReference type="AlphaFoldDB" id="A0A9P8NYC5"/>
<dbReference type="Proteomes" id="UP000769157">
    <property type="component" value="Unassembled WGS sequence"/>
</dbReference>
<gene>
    <name evidence="1" type="ORF">OGAPHI_006320</name>
</gene>
<dbReference type="PANTHER" id="PTHR31027">
    <property type="entry name" value="NUCLEAR SEGREGATION PROTEIN BFR1"/>
    <property type="match status" value="1"/>
</dbReference>
<evidence type="ECO:0000313" key="2">
    <source>
        <dbReference type="Proteomes" id="UP000769157"/>
    </source>
</evidence>
<name>A0A9P8NYC5_9ASCO</name>
<dbReference type="GO" id="GO:0042175">
    <property type="term" value="C:nuclear outer membrane-endoplasmic reticulum membrane network"/>
    <property type="evidence" value="ECO:0007669"/>
    <property type="project" value="TreeGrafter"/>
</dbReference>
<proteinExistence type="predicted"/>
<sequence length="93" mass="10604">DLKARRNAIHDSIKQLDSQIKRRTGEIQDRIGKKSKYTTTAEAKQRINQIEDQISTGDMSLVEEKMLVKELNSLNKLIKDLVAIDPIKKAIDT</sequence>
<reference evidence="1" key="1">
    <citation type="journal article" date="2021" name="Open Biol.">
        <title>Shared evolutionary footprints suggest mitochondrial oxidative damage underlies multiple complex I losses in fungi.</title>
        <authorList>
            <person name="Schikora-Tamarit M.A."/>
            <person name="Marcet-Houben M."/>
            <person name="Nosek J."/>
            <person name="Gabaldon T."/>
        </authorList>
    </citation>
    <scope>NUCLEOTIDE SEQUENCE</scope>
    <source>
        <strain evidence="1">CBS6075</strain>
    </source>
</reference>